<name>A9DMB0_9FLAO</name>
<dbReference type="EMBL" id="ABIB01000002">
    <property type="protein sequence ID" value="EDP97666.1"/>
    <property type="molecule type" value="Genomic_DNA"/>
</dbReference>
<dbReference type="OrthoDB" id="21421at2"/>
<dbReference type="RefSeq" id="WP_007096714.1">
    <property type="nucleotide sequence ID" value="NZ_CP142125.1"/>
</dbReference>
<gene>
    <name evidence="1" type="ORF">KAOT1_20927</name>
</gene>
<dbReference type="Proteomes" id="UP000002945">
    <property type="component" value="Unassembled WGS sequence"/>
</dbReference>
<organism evidence="1 2">
    <name type="scientific">Kordia algicida OT-1</name>
    <dbReference type="NCBI Taxonomy" id="391587"/>
    <lineage>
        <taxon>Bacteria</taxon>
        <taxon>Pseudomonadati</taxon>
        <taxon>Bacteroidota</taxon>
        <taxon>Flavobacteriia</taxon>
        <taxon>Flavobacteriales</taxon>
        <taxon>Flavobacteriaceae</taxon>
        <taxon>Kordia</taxon>
    </lineage>
</organism>
<comment type="caution">
    <text evidence="1">The sequence shown here is derived from an EMBL/GenBank/DDBJ whole genome shotgun (WGS) entry which is preliminary data.</text>
</comment>
<dbReference type="STRING" id="391587.KAOT1_20927"/>
<dbReference type="eggNOG" id="COG3012">
    <property type="taxonomic scope" value="Bacteria"/>
</dbReference>
<accession>A9DMB0</accession>
<evidence type="ECO:0008006" key="3">
    <source>
        <dbReference type="Google" id="ProtNLM"/>
    </source>
</evidence>
<reference evidence="1 2" key="1">
    <citation type="journal article" date="2011" name="J. Bacteriol.">
        <title>Genome sequence of the algicidal bacterium Kordia algicida OT-1.</title>
        <authorList>
            <person name="Lee H.S."/>
            <person name="Kang S.G."/>
            <person name="Kwon K.K."/>
            <person name="Lee J.H."/>
            <person name="Kim S.J."/>
        </authorList>
    </citation>
    <scope>NUCLEOTIDE SEQUENCE [LARGE SCALE GENOMIC DNA]</scope>
    <source>
        <strain evidence="1 2">OT-1</strain>
    </source>
</reference>
<protein>
    <recommendedName>
        <fullName evidence="3">SEC-C motif-containing protein</fullName>
    </recommendedName>
</protein>
<evidence type="ECO:0000313" key="2">
    <source>
        <dbReference type="Proteomes" id="UP000002945"/>
    </source>
</evidence>
<dbReference type="PROSITE" id="PS51257">
    <property type="entry name" value="PROKAR_LIPOPROTEIN"/>
    <property type="match status" value="1"/>
</dbReference>
<sequence length="225" mass="26641">MKDEIDEVLHKYPKLKYIQNINSFIGCIEVFPNDFYELKIVLTHWKKNFPKVFETACRIPRHVDRHIYPKGNFCFTTSAKEQILLATEIKTLIDFIRYILVPYLKNNSYYEIEENYLYGEYSHDKGIFEGYAEILGVEDEKIIIKTIKEYATGFRLKLNDNCFCGSGKKLAKCKNRKHYKGYRKLRHINNETLLADIIIMESESMSKKMEFYKKLLGMKNLISKA</sequence>
<evidence type="ECO:0000313" key="1">
    <source>
        <dbReference type="EMBL" id="EDP97666.1"/>
    </source>
</evidence>
<dbReference type="HOGENOM" id="CLU_104518_0_0_10"/>
<proteinExistence type="predicted"/>
<keyword evidence="2" id="KW-1185">Reference proteome</keyword>
<dbReference type="AlphaFoldDB" id="A9DMB0"/>